<proteinExistence type="predicted"/>
<protein>
    <submittedName>
        <fullName evidence="2">Uncharacterized protein</fullName>
    </submittedName>
</protein>
<accession>K0RFR5</accession>
<dbReference type="AlphaFoldDB" id="K0RFR5"/>
<evidence type="ECO:0000313" key="3">
    <source>
        <dbReference type="Proteomes" id="UP000266841"/>
    </source>
</evidence>
<evidence type="ECO:0000256" key="1">
    <source>
        <dbReference type="SAM" id="MobiDB-lite"/>
    </source>
</evidence>
<gene>
    <name evidence="2" type="ORF">THAOC_28134</name>
</gene>
<evidence type="ECO:0000313" key="2">
    <source>
        <dbReference type="EMBL" id="EJK52573.1"/>
    </source>
</evidence>
<feature type="region of interest" description="Disordered" evidence="1">
    <location>
        <begin position="366"/>
        <end position="441"/>
    </location>
</feature>
<feature type="compositionally biased region" description="Low complexity" evidence="1">
    <location>
        <begin position="479"/>
        <end position="489"/>
    </location>
</feature>
<feature type="compositionally biased region" description="Basic and acidic residues" evidence="1">
    <location>
        <begin position="594"/>
        <end position="606"/>
    </location>
</feature>
<organism evidence="2 3">
    <name type="scientific">Thalassiosira oceanica</name>
    <name type="common">Marine diatom</name>
    <dbReference type="NCBI Taxonomy" id="159749"/>
    <lineage>
        <taxon>Eukaryota</taxon>
        <taxon>Sar</taxon>
        <taxon>Stramenopiles</taxon>
        <taxon>Ochrophyta</taxon>
        <taxon>Bacillariophyta</taxon>
        <taxon>Coscinodiscophyceae</taxon>
        <taxon>Thalassiosirophycidae</taxon>
        <taxon>Thalassiosirales</taxon>
        <taxon>Thalassiosiraceae</taxon>
        <taxon>Thalassiosira</taxon>
    </lineage>
</organism>
<feature type="region of interest" description="Disordered" evidence="1">
    <location>
        <begin position="470"/>
        <end position="489"/>
    </location>
</feature>
<feature type="compositionally biased region" description="Basic and acidic residues" evidence="1">
    <location>
        <begin position="374"/>
        <end position="385"/>
    </location>
</feature>
<feature type="compositionally biased region" description="Low complexity" evidence="1">
    <location>
        <begin position="424"/>
        <end position="440"/>
    </location>
</feature>
<dbReference type="EMBL" id="AGNL01039573">
    <property type="protein sequence ID" value="EJK52573.1"/>
    <property type="molecule type" value="Genomic_DNA"/>
</dbReference>
<reference evidence="2 3" key="1">
    <citation type="journal article" date="2012" name="Genome Biol.">
        <title>Genome and low-iron response of an oceanic diatom adapted to chronic iron limitation.</title>
        <authorList>
            <person name="Lommer M."/>
            <person name="Specht M."/>
            <person name="Roy A.S."/>
            <person name="Kraemer L."/>
            <person name="Andreson R."/>
            <person name="Gutowska M.A."/>
            <person name="Wolf J."/>
            <person name="Bergner S.V."/>
            <person name="Schilhabel M.B."/>
            <person name="Klostermeier U.C."/>
            <person name="Beiko R.G."/>
            <person name="Rosenstiel P."/>
            <person name="Hippler M."/>
            <person name="Laroche J."/>
        </authorList>
    </citation>
    <scope>NUCLEOTIDE SEQUENCE [LARGE SCALE GENOMIC DNA]</scope>
    <source>
        <strain evidence="2 3">CCMP1005</strain>
    </source>
</reference>
<sequence length="634" mass="68550">MEEDMQDVQRWDMSHQALILATARFPSIQSRDKGLAILIRIKVAPDRAAVPELNVVSAVLRRAIPPPQVFRIEVERLLAFGFKRHPVLIATGQILISNFVIIVVPRFSTAFSFGAVAFREETCSPAQKQPDHLAFNYPPLKQTDDSEALRSSPCVLRYFYSRHLLRVAEVAPPRQVECPWLRLVTQTLPPSVLDIALARSSVRLRLIHLRTDWMSPLNVASRDPGPADGALPPHFLLDTVVSRPPLVQASGAERVAAGQAQRVLRILEAYPARLFVIGDDGSTAIHFFGGHADFLARRMHRFPMTDQLSFRSEGEEDDSNRIEMCRHGRHDDQHTLELRLPRHDRRDLPHVHPADVLPVDLHDAVAGANPVGQDGRRAHAADDGPPRVGPVGEYDAELAGGGDDLGPRPERPGGGLPGRRRDVAAGAPRPGAPGEVVGRPRPGPGGVVPARHGHAAVVPELVVVGRPAVPGRRRHGRAAGDAPGPAARRPLLPHHGELRLEAEEVVRHGPALLGHLAHHALRRGVRPVRVTGLARVDAHPVVAVVAVRLPVPAVGRPAAPPLLRAVAAVGPVALPPQRAAGPAGLVRPPPEGLEVGRRRPRAEGARDLVEEPRVLAGGCLAGREHVDDATLVVH</sequence>
<feature type="region of interest" description="Disordered" evidence="1">
    <location>
        <begin position="580"/>
        <end position="606"/>
    </location>
</feature>
<dbReference type="Proteomes" id="UP000266841">
    <property type="component" value="Unassembled WGS sequence"/>
</dbReference>
<comment type="caution">
    <text evidence="2">The sequence shown here is derived from an EMBL/GenBank/DDBJ whole genome shotgun (WGS) entry which is preliminary data.</text>
</comment>
<keyword evidence="3" id="KW-1185">Reference proteome</keyword>
<name>K0RFR5_THAOC</name>